<proteinExistence type="predicted"/>
<evidence type="ECO:0000313" key="3">
    <source>
        <dbReference type="Proteomes" id="UP001208690"/>
    </source>
</evidence>
<feature type="transmembrane region" description="Helical" evidence="1">
    <location>
        <begin position="106"/>
        <end position="124"/>
    </location>
</feature>
<keyword evidence="3" id="KW-1185">Reference proteome</keyword>
<dbReference type="Proteomes" id="UP001208690">
    <property type="component" value="Unassembled WGS sequence"/>
</dbReference>
<reference evidence="2 3" key="1">
    <citation type="submission" date="2022-04" db="EMBL/GenBank/DDBJ databases">
        <title>Roseobacter sp. WL0113 is a bacterium isolated from neritic sediment.</title>
        <authorList>
            <person name="Wang L."/>
            <person name="He W."/>
            <person name="Zhang D.-F."/>
        </authorList>
    </citation>
    <scope>NUCLEOTIDE SEQUENCE [LARGE SCALE GENOMIC DNA]</scope>
    <source>
        <strain evidence="2 3">WL0113</strain>
    </source>
</reference>
<comment type="caution">
    <text evidence="2">The sequence shown here is derived from an EMBL/GenBank/DDBJ whole genome shotgun (WGS) entry which is preliminary data.</text>
</comment>
<organism evidence="2 3">
    <name type="scientific">Roseobacter sinensis</name>
    <dbReference type="NCBI Taxonomy" id="2931391"/>
    <lineage>
        <taxon>Bacteria</taxon>
        <taxon>Pseudomonadati</taxon>
        <taxon>Pseudomonadota</taxon>
        <taxon>Alphaproteobacteria</taxon>
        <taxon>Rhodobacterales</taxon>
        <taxon>Roseobacteraceae</taxon>
        <taxon>Roseobacter</taxon>
    </lineage>
</organism>
<evidence type="ECO:0000313" key="2">
    <source>
        <dbReference type="EMBL" id="MCV3272185.1"/>
    </source>
</evidence>
<keyword evidence="1" id="KW-1133">Transmembrane helix</keyword>
<gene>
    <name evidence="2" type="ORF">MUB52_12175</name>
</gene>
<feature type="transmembrane region" description="Helical" evidence="1">
    <location>
        <begin position="130"/>
        <end position="153"/>
    </location>
</feature>
<accession>A0ABT3BF29</accession>
<evidence type="ECO:0000256" key="1">
    <source>
        <dbReference type="SAM" id="Phobius"/>
    </source>
</evidence>
<dbReference type="RefSeq" id="WP_263844512.1">
    <property type="nucleotide sequence ID" value="NZ_JALIEB010000007.1"/>
</dbReference>
<keyword evidence="1" id="KW-0472">Membrane</keyword>
<feature type="transmembrane region" description="Helical" evidence="1">
    <location>
        <begin position="54"/>
        <end position="73"/>
    </location>
</feature>
<dbReference type="EMBL" id="JALIEB010000007">
    <property type="protein sequence ID" value="MCV3272185.1"/>
    <property type="molecule type" value="Genomic_DNA"/>
</dbReference>
<protein>
    <submittedName>
        <fullName evidence="2">DUF805 domain-containing protein</fullName>
    </submittedName>
</protein>
<name>A0ABT3BF29_9RHOB</name>
<sequence>MTALQQNARQLLVDLFSRHGRMPAQRFRTGYLTSLATMIVINALSLFASGALSLIIGAFGVAIAVFVVANVAAKRHRDTSPLHVPPINPFSIFSSNPFANQNGRSGLCAAGLFFMAMSILHLVHLEHNKITLQFFAATFFVGSVATFAARYLWVAPSYPGPNQYGPNPHEVTP</sequence>
<keyword evidence="1" id="KW-0812">Transmembrane</keyword>